<dbReference type="AlphaFoldDB" id="A0A0L7T0H2"/>
<name>A0A0L7T0H2_9GAMM</name>
<dbReference type="RefSeq" id="WP_052898884.1">
    <property type="nucleotide sequence ID" value="NZ_JRXE01000010.1"/>
</dbReference>
<organism evidence="1 3">
    <name type="scientific">Winslowiella iniecta</name>
    <dbReference type="NCBI Taxonomy" id="1560201"/>
    <lineage>
        <taxon>Bacteria</taxon>
        <taxon>Pseudomonadati</taxon>
        <taxon>Pseudomonadota</taxon>
        <taxon>Gammaproteobacteria</taxon>
        <taxon>Enterobacterales</taxon>
        <taxon>Erwiniaceae</taxon>
        <taxon>Winslowiella</taxon>
    </lineage>
</organism>
<proteinExistence type="predicted"/>
<dbReference type="Proteomes" id="UP000036851">
    <property type="component" value="Unassembled WGS sequence"/>
</dbReference>
<dbReference type="STRING" id="1560201.NG42_08475"/>
<accession>A0A0L7T0H2</accession>
<sequence length="76" mass="8782">MATQQSKAHRVGEWASLRRTSPEIAEAIFEVAEYDEKLAEQIWEQQGSDEVLARAFSKTTEDELTWDNKVVERKNV</sequence>
<evidence type="ECO:0000313" key="3">
    <source>
        <dbReference type="Proteomes" id="UP000036851"/>
    </source>
</evidence>
<evidence type="ECO:0000313" key="4">
    <source>
        <dbReference type="Proteomes" id="UP000037088"/>
    </source>
</evidence>
<evidence type="ECO:0000313" key="2">
    <source>
        <dbReference type="EMBL" id="KOC90419.1"/>
    </source>
</evidence>
<protein>
    <recommendedName>
        <fullName evidence="5">YccJ-like protein</fullName>
    </recommendedName>
</protein>
<gene>
    <name evidence="2" type="ORF">NG42_08475</name>
    <name evidence="1" type="ORF">NG43_19365</name>
</gene>
<dbReference type="Proteomes" id="UP000037088">
    <property type="component" value="Unassembled WGS sequence"/>
</dbReference>
<dbReference type="InterPro" id="IPR025600">
    <property type="entry name" value="YccJ"/>
</dbReference>
<dbReference type="Pfam" id="PF13993">
    <property type="entry name" value="YccJ"/>
    <property type="match status" value="1"/>
</dbReference>
<evidence type="ECO:0000313" key="1">
    <source>
        <dbReference type="EMBL" id="KOC88959.1"/>
    </source>
</evidence>
<dbReference type="EMBL" id="JRXF01000040">
    <property type="protein sequence ID" value="KOC88959.1"/>
    <property type="molecule type" value="Genomic_DNA"/>
</dbReference>
<comment type="caution">
    <text evidence="1">The sequence shown here is derived from an EMBL/GenBank/DDBJ whole genome shotgun (WGS) entry which is preliminary data.</text>
</comment>
<dbReference type="OrthoDB" id="6456234at2"/>
<dbReference type="PATRIC" id="fig|1560201.3.peg.1802"/>
<keyword evidence="4" id="KW-1185">Reference proteome</keyword>
<evidence type="ECO:0008006" key="5">
    <source>
        <dbReference type="Google" id="ProtNLM"/>
    </source>
</evidence>
<dbReference type="EMBL" id="JRXE01000010">
    <property type="protein sequence ID" value="KOC90419.1"/>
    <property type="molecule type" value="Genomic_DNA"/>
</dbReference>
<reference evidence="3 4" key="1">
    <citation type="journal article" date="2015" name="Int. J. Syst. Evol. Microbiol.">
        <title>Erwinia iniecta sp. nov., isolated from Russian wheat aphids (Diuraphis noxia).</title>
        <authorList>
            <person name="Campillo T."/>
            <person name="Luna E."/>
            <person name="Portier P."/>
            <person name="Fischer-Le Saux M."/>
            <person name="Lapitan N."/>
            <person name="Tisserat N.A."/>
            <person name="Leach J.E."/>
        </authorList>
    </citation>
    <scope>NUCLEOTIDE SEQUENCE [LARGE SCALE GENOMIC DNA]</scope>
    <source>
        <strain evidence="2 4">B120</strain>
        <strain evidence="1 3">B149</strain>
    </source>
</reference>
<dbReference type="NCBIfam" id="NF007554">
    <property type="entry name" value="PRK10174.1"/>
    <property type="match status" value="1"/>
</dbReference>